<dbReference type="InterPro" id="IPR039867">
    <property type="entry name" value="Furry/Tao3/Mor2"/>
</dbReference>
<dbReference type="PANTHER" id="PTHR12295">
    <property type="entry name" value="FURRY-RELATED"/>
    <property type="match status" value="1"/>
</dbReference>
<name>A0AAW2IC63_9NEOP</name>
<organism evidence="4">
    <name type="scientific">Menopon gallinae</name>
    <name type="common">poultry shaft louse</name>
    <dbReference type="NCBI Taxonomy" id="328185"/>
    <lineage>
        <taxon>Eukaryota</taxon>
        <taxon>Metazoa</taxon>
        <taxon>Ecdysozoa</taxon>
        <taxon>Arthropoda</taxon>
        <taxon>Hexapoda</taxon>
        <taxon>Insecta</taxon>
        <taxon>Pterygota</taxon>
        <taxon>Neoptera</taxon>
        <taxon>Paraneoptera</taxon>
        <taxon>Psocodea</taxon>
        <taxon>Troctomorpha</taxon>
        <taxon>Phthiraptera</taxon>
        <taxon>Amblycera</taxon>
        <taxon>Menoponidae</taxon>
        <taxon>Menopon</taxon>
    </lineage>
</organism>
<dbReference type="SUPFAM" id="SSF48371">
    <property type="entry name" value="ARM repeat"/>
    <property type="match status" value="1"/>
</dbReference>
<evidence type="ECO:0000259" key="2">
    <source>
        <dbReference type="Pfam" id="PF14222"/>
    </source>
</evidence>
<evidence type="ECO:0000256" key="1">
    <source>
        <dbReference type="SAM" id="MobiDB-lite"/>
    </source>
</evidence>
<gene>
    <name evidence="4" type="ORF">PYX00_001275</name>
</gene>
<evidence type="ECO:0000313" key="4">
    <source>
        <dbReference type="EMBL" id="KAL0279794.1"/>
    </source>
</evidence>
<accession>A0AAW2IC63</accession>
<comment type="caution">
    <text evidence="4">The sequence shown here is derived from an EMBL/GenBank/DDBJ whole genome shotgun (WGS) entry which is preliminary data.</text>
</comment>
<feature type="region of interest" description="Disordered" evidence="1">
    <location>
        <begin position="742"/>
        <end position="768"/>
    </location>
</feature>
<dbReference type="InterPro" id="IPR016024">
    <property type="entry name" value="ARM-type_fold"/>
</dbReference>
<dbReference type="Pfam" id="PF14228">
    <property type="entry name" value="MOR2-PAG1_mid"/>
    <property type="match status" value="2"/>
</dbReference>
<dbReference type="PANTHER" id="PTHR12295:SF30">
    <property type="entry name" value="PROTEIN FURRY"/>
    <property type="match status" value="1"/>
</dbReference>
<dbReference type="Pfam" id="PF14222">
    <property type="entry name" value="MOR2-PAG1_N"/>
    <property type="match status" value="1"/>
</dbReference>
<dbReference type="GO" id="GO:0005938">
    <property type="term" value="C:cell cortex"/>
    <property type="evidence" value="ECO:0007669"/>
    <property type="project" value="TreeGrafter"/>
</dbReference>
<protein>
    <submittedName>
        <fullName evidence="4">Uncharacterized protein</fullName>
    </submittedName>
</protein>
<dbReference type="GO" id="GO:0031175">
    <property type="term" value="P:neuron projection development"/>
    <property type="evidence" value="ECO:0007669"/>
    <property type="project" value="TreeGrafter"/>
</dbReference>
<feature type="domain" description="Cell morphogenesis central region" evidence="3">
    <location>
        <begin position="1268"/>
        <end position="1352"/>
    </location>
</feature>
<feature type="region of interest" description="Disordered" evidence="1">
    <location>
        <begin position="1010"/>
        <end position="1030"/>
    </location>
</feature>
<dbReference type="GO" id="GO:0030427">
    <property type="term" value="C:site of polarized growth"/>
    <property type="evidence" value="ECO:0007669"/>
    <property type="project" value="TreeGrafter"/>
</dbReference>
<feature type="region of interest" description="Disordered" evidence="1">
    <location>
        <begin position="1"/>
        <end position="38"/>
    </location>
</feature>
<feature type="domain" description="Cell morphogenesis protein N-terminal" evidence="2">
    <location>
        <begin position="207"/>
        <end position="739"/>
    </location>
</feature>
<sequence length="1458" mass="163828">MSFPENHPQGGGSSDSGQTVSTQDTSNSSSLGECDRSYGVSIDPVKTIIGDTSTPPASASVPVCLGDGKCSSIGGGTILPWGAHKERSPYPSCVNIDVDIKPGEFVMRTLFADFTVQAERKMEAVMNEPLEKPLSKILQRGEDSQFDQLLSAFGTLAEHCLPSLLRALFAWYERQMAEGAVPQLRKIDLKGKSSEVTERSESEIAQERRDLAVEFIFCLVLIEVLKQLSFHPGHEDLVGHIEAIAFKHFKYREGLQTGPNAANIHIVADLYAEVIGTLAQSRFMSVRKKFMTELQDLLAREPAPNTTQSIISLLMGMKFFRVKMVPIEEFEASFQFMQECAQYFLDVKDKDVKHALAGLFVEILAPVAAAVKNEVNVPCLKNFVEMLYSQTLEMCVKSKHRLALFPLVTCLLCVSQKNFFLQSWHCFLTMCLQHLKNRDPKMCRVALESLYRLLWVYMIRIKCESNSATHSRLQSIVNSLFPKGSKAVVPRDTPLNIFVKIIQFIAQERLDFAMREIVFDLLSVGRTFKLILTPERMSIGLRAFLVVADNLQQKEGEPPMPRTMGVLPSGNTLRVKKTYLSKVLTEDTARSIGMSAYFPHVRRVLVDILRALDVHYGRPLMMTSTQNVNKEPDEMITGERKPRIDLFRTCVAAVPRLIPDGMTGVELVDLLSRLTVHMDEELRALAYQSLQTLVIDFPDWRQDVIWGFTQFLARDVQDTFPQLVDNGLRMLLQLLTSWKNALSSPTSRTGKDQTDSVRTTYKEGPTNRKTDLPKVENIWSMFHLVEGLALVMLCQCRLCPRRLAVHILREVKTLLKALNYPDTDLPVIDVIDKCCPAAIEKCLGLLPPTEKSAVLASSNIDLQWIADRSSSVWTAGFQDENSTKSSSTLNLNGADPWRICLFEFMEKDNILSSCPSAVLHSWPIVFTRLNYLFTVIDPTPVNDNRASLLRSSTTVRKPVNERDIYMHAWKNYVTFAFRVVPPIPSPVIRCASPDLSLREELIILSSSLTSTFTSSSSPDNLTTEKSDGVKSGGNVSPSALYKLVVPLLRCEAVDVRDAAVQALGKVNPDALKDLMEELALYIREAVDRKQENVRRRRRRDALRLQLVRVMELIASYVLDRESQSLHPSFIEFIEGSRLFLECESEKDVQAVQEVKLHFGNFIRKMIKSFPLETCRSLLRRDIRSNLFSLFASWTGKFGSALGISSSSADEKPCSELQLSALQAMSALLCCGPCFSPQSLAEDGSLYPWLDMLLASKDEKIYQLGRETVILLLECNPDIGPLLDWVVDRCYTAPPEVADSCFLALATIFSAREYPCDHYTAVINVTLMNTGCPRTQVHETALQLLQVLDKRFFGTVGPLPAEGESGGKFPFLISCRLRIKSPLSRDRTGINTPFPISVAFGAGSRDHFRVLPVWGRVIEFFPSNPVFCLHRSNAQRYIFMSLRTEDEPKNRLEEDSSFH</sequence>
<dbReference type="InterPro" id="IPR029473">
    <property type="entry name" value="MOR2-PAG1_mid"/>
</dbReference>
<feature type="domain" description="Cell morphogenesis central region" evidence="3">
    <location>
        <begin position="1028"/>
        <end position="1207"/>
    </location>
</feature>
<feature type="compositionally biased region" description="Polar residues" evidence="1">
    <location>
        <begin position="15"/>
        <end position="31"/>
    </location>
</feature>
<dbReference type="InterPro" id="IPR025614">
    <property type="entry name" value="Cell_morpho_N"/>
</dbReference>
<dbReference type="GO" id="GO:0000902">
    <property type="term" value="P:cell morphogenesis"/>
    <property type="evidence" value="ECO:0007669"/>
    <property type="project" value="InterPro"/>
</dbReference>
<reference evidence="4" key="1">
    <citation type="journal article" date="2024" name="Gigascience">
        <title>Chromosome-level genome of the poultry shaft louse Menopon gallinae provides insight into the host-switching and adaptive evolution of parasitic lice.</title>
        <authorList>
            <person name="Xu Y."/>
            <person name="Ma L."/>
            <person name="Liu S."/>
            <person name="Liang Y."/>
            <person name="Liu Q."/>
            <person name="He Z."/>
            <person name="Tian L."/>
            <person name="Duan Y."/>
            <person name="Cai W."/>
            <person name="Li H."/>
            <person name="Song F."/>
        </authorList>
    </citation>
    <scope>NUCLEOTIDE SEQUENCE</scope>
    <source>
        <strain evidence="4">Cailab_2023a</strain>
    </source>
</reference>
<evidence type="ECO:0000259" key="3">
    <source>
        <dbReference type="Pfam" id="PF14228"/>
    </source>
</evidence>
<proteinExistence type="predicted"/>
<dbReference type="EMBL" id="JARGDH010000001">
    <property type="protein sequence ID" value="KAL0279794.1"/>
    <property type="molecule type" value="Genomic_DNA"/>
</dbReference>